<sequence>MASVNDRVWRLTCLSEPLVTVSGGLDRELNQRFPRHCSALNDGRVKVASKRNKDTVRLRKPATCLDINRILTDLLPSTYQDVTRNDFKPGQGATMPTITSESGKWVFYEVSCRDQRQGTRHSPPQRARHGVCKPGPTPSSLSLAENEGEVLLVRVLTLSKTIATTSGRGGRRS</sequence>
<keyword evidence="3" id="KW-1185">Reference proteome</keyword>
<comment type="caution">
    <text evidence="2">The sequence shown here is derived from an EMBL/GenBank/DDBJ whole genome shotgun (WGS) entry which is preliminary data.</text>
</comment>
<feature type="region of interest" description="Disordered" evidence="1">
    <location>
        <begin position="116"/>
        <end position="144"/>
    </location>
</feature>
<proteinExistence type="predicted"/>
<reference evidence="2" key="1">
    <citation type="submission" date="2020-05" db="EMBL/GenBank/DDBJ databases">
        <title>Mycena genomes resolve the evolution of fungal bioluminescence.</title>
        <authorList>
            <person name="Tsai I.J."/>
        </authorList>
    </citation>
    <scope>NUCLEOTIDE SEQUENCE</scope>
    <source>
        <strain evidence="2">171206Taipei</strain>
    </source>
</reference>
<gene>
    <name evidence="2" type="ORF">MIND_01182000</name>
</gene>
<organism evidence="2 3">
    <name type="scientific">Mycena indigotica</name>
    <dbReference type="NCBI Taxonomy" id="2126181"/>
    <lineage>
        <taxon>Eukaryota</taxon>
        <taxon>Fungi</taxon>
        <taxon>Dikarya</taxon>
        <taxon>Basidiomycota</taxon>
        <taxon>Agaricomycotina</taxon>
        <taxon>Agaricomycetes</taxon>
        <taxon>Agaricomycetidae</taxon>
        <taxon>Agaricales</taxon>
        <taxon>Marasmiineae</taxon>
        <taxon>Mycenaceae</taxon>
        <taxon>Mycena</taxon>
    </lineage>
</organism>
<dbReference type="GeneID" id="59350848"/>
<evidence type="ECO:0000313" key="3">
    <source>
        <dbReference type="Proteomes" id="UP000636479"/>
    </source>
</evidence>
<dbReference type="AlphaFoldDB" id="A0A8H6S5Y2"/>
<accession>A0A8H6S5Y2</accession>
<protein>
    <submittedName>
        <fullName evidence="2">Uncharacterized protein</fullName>
    </submittedName>
</protein>
<dbReference type="Proteomes" id="UP000636479">
    <property type="component" value="Unassembled WGS sequence"/>
</dbReference>
<dbReference type="EMBL" id="JACAZF010000011">
    <property type="protein sequence ID" value="KAF7292830.1"/>
    <property type="molecule type" value="Genomic_DNA"/>
</dbReference>
<evidence type="ECO:0000256" key="1">
    <source>
        <dbReference type="SAM" id="MobiDB-lite"/>
    </source>
</evidence>
<evidence type="ECO:0000313" key="2">
    <source>
        <dbReference type="EMBL" id="KAF7292830.1"/>
    </source>
</evidence>
<dbReference type="RefSeq" id="XP_037215258.1">
    <property type="nucleotide sequence ID" value="XM_037368332.1"/>
</dbReference>
<name>A0A8H6S5Y2_9AGAR</name>